<dbReference type="InterPro" id="IPR021848">
    <property type="entry name" value="HODM_asu-like"/>
</dbReference>
<dbReference type="Pfam" id="PF11927">
    <property type="entry name" value="HODM_asu-like"/>
    <property type="match status" value="1"/>
</dbReference>
<reference evidence="2" key="1">
    <citation type="submission" date="2018-12" db="EMBL/GenBank/DDBJ databases">
        <title>Tengunoibacter tsumagoiensis gen. nov., sp. nov., Dictyobacter kobayashii sp. nov., D. alpinus sp. nov., and D. joshuensis sp. nov. and description of Dictyobacteraceae fam. nov. within the order Ktedonobacterales isolated from Tengu-no-mugimeshi.</title>
        <authorList>
            <person name="Wang C.M."/>
            <person name="Zheng Y."/>
            <person name="Sakai Y."/>
            <person name="Toyoda A."/>
            <person name="Minakuchi Y."/>
            <person name="Abe K."/>
            <person name="Yokota A."/>
            <person name="Yabe S."/>
        </authorList>
    </citation>
    <scope>NUCLEOTIDE SEQUENCE [LARGE SCALE GENOMIC DNA]</scope>
    <source>
        <strain evidence="2">Uno16</strain>
    </source>
</reference>
<protein>
    <recommendedName>
        <fullName evidence="3">DUF3445 domain-containing protein</fullName>
    </recommendedName>
</protein>
<dbReference type="AlphaFoldDB" id="A0A402BI73"/>
<keyword evidence="2" id="KW-1185">Reference proteome</keyword>
<sequence length="292" mass="33536">MTMGVQALGKGHVVEIDLDRYYTEIALKQKLLNADAAYYFQALPHTEPLQWDVLLYLLPHLAACYPQHFSLSCQAEHWSWRNSLLQEHTIFQPGISSSLPLPPLDWLGRQIQEDLLLLDGRSDSRIPLVAGQLCFPNSWCLEEKLGQSFLHIHTPVPLFAEHIGRSSQLLLERLKIGRAVWRLNWAFRTIDRLDITPRATQEILQSYRALTRENIGEKCFLRVERQTLSRLPHTGAILFTVHTYQQSVAELVHNKVYTRLMTNVLGSTPSEVLDYKGITPFAQLLLDYLQAQ</sequence>
<evidence type="ECO:0000313" key="1">
    <source>
        <dbReference type="EMBL" id="GCE31073.1"/>
    </source>
</evidence>
<organism evidence="1 2">
    <name type="scientific">Dictyobacter alpinus</name>
    <dbReference type="NCBI Taxonomy" id="2014873"/>
    <lineage>
        <taxon>Bacteria</taxon>
        <taxon>Bacillati</taxon>
        <taxon>Chloroflexota</taxon>
        <taxon>Ktedonobacteria</taxon>
        <taxon>Ktedonobacterales</taxon>
        <taxon>Dictyobacteraceae</taxon>
        <taxon>Dictyobacter</taxon>
    </lineage>
</organism>
<dbReference type="EMBL" id="BIFT01000002">
    <property type="protein sequence ID" value="GCE31073.1"/>
    <property type="molecule type" value="Genomic_DNA"/>
</dbReference>
<evidence type="ECO:0008006" key="3">
    <source>
        <dbReference type="Google" id="ProtNLM"/>
    </source>
</evidence>
<comment type="caution">
    <text evidence="1">The sequence shown here is derived from an EMBL/GenBank/DDBJ whole genome shotgun (WGS) entry which is preliminary data.</text>
</comment>
<accession>A0A402BI73</accession>
<name>A0A402BI73_9CHLR</name>
<evidence type="ECO:0000313" key="2">
    <source>
        <dbReference type="Proteomes" id="UP000287171"/>
    </source>
</evidence>
<proteinExistence type="predicted"/>
<dbReference type="Proteomes" id="UP000287171">
    <property type="component" value="Unassembled WGS sequence"/>
</dbReference>
<gene>
    <name evidence="1" type="ORF">KDA_65570</name>
</gene>